<feature type="transmembrane region" description="Helical" evidence="2">
    <location>
        <begin position="27"/>
        <end position="51"/>
    </location>
</feature>
<sequence>MDGLSLLILHYPGSPTAKMDNVVECHFLIWGLVAFLTLALVVSVILNVSFFMKKKQKGKQYDDDYYTEECPVYGNLNQEILGKTCLNPEKLLCRNNILLDVINGTTVQPENQMCYASLDHSIKGKHRKPRKKKAPLEEEEDRMSKSSTLASKASIYLNSEQLAAENTETEAIHDDPIRLFGLIHKAKEKTFEGDS</sequence>
<accession>A0A7M4ESB9</accession>
<dbReference type="GO" id="GO:0051051">
    <property type="term" value="P:negative regulation of transport"/>
    <property type="evidence" value="ECO:0007669"/>
    <property type="project" value="Ensembl"/>
</dbReference>
<dbReference type="GO" id="GO:0050850">
    <property type="term" value="P:positive regulation of calcium-mediated signaling"/>
    <property type="evidence" value="ECO:0007669"/>
    <property type="project" value="Ensembl"/>
</dbReference>
<name>A0A7M4ESB9_CROPO</name>
<dbReference type="GO" id="GO:0072686">
    <property type="term" value="C:mitotic spindle"/>
    <property type="evidence" value="ECO:0007669"/>
    <property type="project" value="Ensembl"/>
</dbReference>
<dbReference type="PANTHER" id="PTHR15951">
    <property type="entry name" value="T-CELL RECEPTOR-ASSOCIATED TRANSMEMBRANE ADAPTER 1"/>
    <property type="match status" value="1"/>
</dbReference>
<gene>
    <name evidence="3" type="primary">TRAT1</name>
</gene>
<evidence type="ECO:0000256" key="1">
    <source>
        <dbReference type="SAM" id="MobiDB-lite"/>
    </source>
</evidence>
<feature type="compositionally biased region" description="Basic residues" evidence="1">
    <location>
        <begin position="123"/>
        <end position="133"/>
    </location>
</feature>
<dbReference type="OMA" id="DEDCYEQ"/>
<dbReference type="GO" id="GO:0001920">
    <property type="term" value="P:negative regulation of receptor recycling"/>
    <property type="evidence" value="ECO:0007669"/>
    <property type="project" value="Ensembl"/>
</dbReference>
<organism evidence="3 4">
    <name type="scientific">Crocodylus porosus</name>
    <name type="common">Saltwater crocodile</name>
    <name type="synonym">Estuarine crocodile</name>
    <dbReference type="NCBI Taxonomy" id="8502"/>
    <lineage>
        <taxon>Eukaryota</taxon>
        <taxon>Metazoa</taxon>
        <taxon>Chordata</taxon>
        <taxon>Craniata</taxon>
        <taxon>Vertebrata</taxon>
        <taxon>Euteleostomi</taxon>
        <taxon>Archelosauria</taxon>
        <taxon>Archosauria</taxon>
        <taxon>Crocodylia</taxon>
        <taxon>Longirostres</taxon>
        <taxon>Crocodylidae</taxon>
        <taxon>Crocodylus</taxon>
    </lineage>
</organism>
<dbReference type="Ensembl" id="ENSCPRT00005016731.1">
    <property type="protein sequence ID" value="ENSCPRP00005014244.1"/>
    <property type="gene ID" value="ENSCPRG00005010033.1"/>
</dbReference>
<keyword evidence="2" id="KW-1133">Transmembrane helix</keyword>
<dbReference type="PANTHER" id="PTHR15951:SF2">
    <property type="entry name" value="T-CELL RECEPTOR-ASSOCIATED TRANSMEMBRANE ADAPTER 1"/>
    <property type="match status" value="1"/>
</dbReference>
<evidence type="ECO:0000256" key="2">
    <source>
        <dbReference type="SAM" id="Phobius"/>
    </source>
</evidence>
<evidence type="ECO:0000313" key="4">
    <source>
        <dbReference type="Proteomes" id="UP000594220"/>
    </source>
</evidence>
<keyword evidence="4" id="KW-1185">Reference proteome</keyword>
<dbReference type="GO" id="GO:0034451">
    <property type="term" value="C:centriolar satellite"/>
    <property type="evidence" value="ECO:0007669"/>
    <property type="project" value="Ensembl"/>
</dbReference>
<dbReference type="GeneTree" id="ENSGT00390000004910"/>
<evidence type="ECO:0000313" key="3">
    <source>
        <dbReference type="Ensembl" id="ENSCPRP00005014244.1"/>
    </source>
</evidence>
<keyword evidence="2" id="KW-0472">Membrane</keyword>
<dbReference type="AlphaFoldDB" id="A0A7M4ESB9"/>
<dbReference type="InterPro" id="IPR020399">
    <property type="entry name" value="T-cell_rcpt-assoc_TM_adapter-1"/>
</dbReference>
<reference evidence="3" key="1">
    <citation type="submission" date="2025-08" db="UniProtKB">
        <authorList>
            <consortium name="Ensembl"/>
        </authorList>
    </citation>
    <scope>IDENTIFICATION</scope>
</reference>
<protein>
    <submittedName>
        <fullName evidence="3">T cell receptor associated transmembrane adaptor 1</fullName>
    </submittedName>
</protein>
<dbReference type="Pfam" id="PF15330">
    <property type="entry name" value="SIT"/>
    <property type="match status" value="1"/>
</dbReference>
<proteinExistence type="predicted"/>
<dbReference type="GO" id="GO:0042101">
    <property type="term" value="C:T cell receptor complex"/>
    <property type="evidence" value="ECO:0007669"/>
    <property type="project" value="Ensembl"/>
</dbReference>
<keyword evidence="2" id="KW-0812">Transmembrane</keyword>
<reference evidence="3" key="2">
    <citation type="submission" date="2025-09" db="UniProtKB">
        <authorList>
            <consortium name="Ensembl"/>
        </authorList>
    </citation>
    <scope>IDENTIFICATION</scope>
</reference>
<feature type="region of interest" description="Disordered" evidence="1">
    <location>
        <begin position="122"/>
        <end position="150"/>
    </location>
</feature>
<dbReference type="Proteomes" id="UP000594220">
    <property type="component" value="Unplaced"/>
</dbReference>
<dbReference type="GO" id="GO:0050862">
    <property type="term" value="P:positive regulation of T cell receptor signaling pathway"/>
    <property type="evidence" value="ECO:0007669"/>
    <property type="project" value="Ensembl"/>
</dbReference>